<dbReference type="InterPro" id="IPR001119">
    <property type="entry name" value="SLH_dom"/>
</dbReference>
<comment type="caution">
    <text evidence="4">The sequence shown here is derived from an EMBL/GenBank/DDBJ whole genome shotgun (WGS) entry which is preliminary data.</text>
</comment>
<protein>
    <recommendedName>
        <fullName evidence="3">SLH domain-containing protein</fullName>
    </recommendedName>
</protein>
<feature type="signal peptide" evidence="2">
    <location>
        <begin position="1"/>
        <end position="34"/>
    </location>
</feature>
<dbReference type="OrthoDB" id="5845122at2"/>
<dbReference type="STRING" id="1385511.GCA_000425225_00301"/>
<evidence type="ECO:0000313" key="5">
    <source>
        <dbReference type="Proteomes" id="UP000030403"/>
    </source>
</evidence>
<dbReference type="Proteomes" id="UP000030403">
    <property type="component" value="Unassembled WGS sequence"/>
</dbReference>
<dbReference type="PROSITE" id="PS51318">
    <property type="entry name" value="TAT"/>
    <property type="match status" value="1"/>
</dbReference>
<evidence type="ECO:0000259" key="3">
    <source>
        <dbReference type="PROSITE" id="PS51272"/>
    </source>
</evidence>
<evidence type="ECO:0000256" key="2">
    <source>
        <dbReference type="SAM" id="SignalP"/>
    </source>
</evidence>
<dbReference type="InterPro" id="IPR006311">
    <property type="entry name" value="TAT_signal"/>
</dbReference>
<accession>A0A0A5I5E2</accession>
<dbReference type="Pfam" id="PF00395">
    <property type="entry name" value="SLH"/>
    <property type="match status" value="3"/>
</dbReference>
<dbReference type="InterPro" id="IPR051465">
    <property type="entry name" value="Cell_Envelope_Struct_Comp"/>
</dbReference>
<dbReference type="EMBL" id="AVPF01000004">
    <property type="protein sequence ID" value="KGX91027.1"/>
    <property type="molecule type" value="Genomic_DNA"/>
</dbReference>
<keyword evidence="1 2" id="KW-0732">Signal</keyword>
<proteinExistence type="predicted"/>
<feature type="domain" description="SLH" evidence="3">
    <location>
        <begin position="34"/>
        <end position="97"/>
    </location>
</feature>
<dbReference type="eggNOG" id="COG0737">
    <property type="taxonomic scope" value="Bacteria"/>
</dbReference>
<organism evidence="4 5">
    <name type="scientific">Pontibacillus marinus BH030004 = DSM 16465</name>
    <dbReference type="NCBI Taxonomy" id="1385511"/>
    <lineage>
        <taxon>Bacteria</taxon>
        <taxon>Bacillati</taxon>
        <taxon>Bacillota</taxon>
        <taxon>Bacilli</taxon>
        <taxon>Bacillales</taxon>
        <taxon>Bacillaceae</taxon>
        <taxon>Pontibacillus</taxon>
    </lineage>
</organism>
<name>A0A0A5I5E2_9BACI</name>
<evidence type="ECO:0000256" key="1">
    <source>
        <dbReference type="ARBA" id="ARBA00022729"/>
    </source>
</evidence>
<dbReference type="PANTHER" id="PTHR43308">
    <property type="entry name" value="OUTER MEMBRANE PROTEIN ALPHA-RELATED"/>
    <property type="match status" value="1"/>
</dbReference>
<feature type="chain" id="PRO_5039002455" description="SLH domain-containing protein" evidence="2">
    <location>
        <begin position="35"/>
        <end position="381"/>
    </location>
</feature>
<dbReference type="AlphaFoldDB" id="A0A0A5I5E2"/>
<feature type="domain" description="SLH" evidence="3">
    <location>
        <begin position="154"/>
        <end position="217"/>
    </location>
</feature>
<keyword evidence="5" id="KW-1185">Reference proteome</keyword>
<sequence length="381" mass="41027">MAFQPKSYRKFMVASASAALVGSAVAPAVSAATAAEDFSDVTEDTRHYEHINALYDMGVVSGYTDGTFGPDNNLKRSEAAEMIFTARGFNVDADYELTLTGVPDRIDGIVAELEEHGIFEGNAEGEFNADVELTRSQMAKVVVEAFDLMPEGEVEESDFSDRGETSLNTYVDVVAQLGIADGYTDGSFGVHDSILRKDFSKMLHNAWKLWNEENSSVTVNEVGTVTNLVTGVYSVSLPLENLDGATTDSEVTLDVDGETVTLEYLADEEAFYNGNVQGYTEAELKDAEVIYDVEDDTEEPSEPSDLGTAEDLGGEALKLVPGVYTLSIPAENVDVADDATLSVTIDGKTKELEYLAEEDVYFTDVNADSEEAVLSGSVSAN</sequence>
<reference evidence="4 5" key="1">
    <citation type="submission" date="2013-08" db="EMBL/GenBank/DDBJ databases">
        <authorList>
            <person name="Huang J."/>
            <person name="Wang G."/>
        </authorList>
    </citation>
    <scope>NUCLEOTIDE SEQUENCE [LARGE SCALE GENOMIC DNA]</scope>
    <source>
        <strain evidence="4 5">BH030004</strain>
    </source>
</reference>
<dbReference type="RefSeq" id="WP_027447789.1">
    <property type="nucleotide sequence ID" value="NZ_AVPF01000004.1"/>
</dbReference>
<evidence type="ECO:0000313" key="4">
    <source>
        <dbReference type="EMBL" id="KGX91027.1"/>
    </source>
</evidence>
<dbReference type="PROSITE" id="PS51272">
    <property type="entry name" value="SLH"/>
    <property type="match status" value="2"/>
</dbReference>
<gene>
    <name evidence="4" type="ORF">N783_13395</name>
</gene>